<gene>
    <name evidence="1" type="ORF">FB567DRAFT_516073</name>
</gene>
<dbReference type="OrthoDB" id="5397701at2759"/>
<comment type="caution">
    <text evidence="1">The sequence shown here is derived from an EMBL/GenBank/DDBJ whole genome shotgun (WGS) entry which is preliminary data.</text>
</comment>
<dbReference type="PANTHER" id="PTHR37331">
    <property type="entry name" value="YALI0F11671P"/>
    <property type="match status" value="1"/>
</dbReference>
<organism evidence="1 2">
    <name type="scientific">Paraphoma chrysanthemicola</name>
    <dbReference type="NCBI Taxonomy" id="798071"/>
    <lineage>
        <taxon>Eukaryota</taxon>
        <taxon>Fungi</taxon>
        <taxon>Dikarya</taxon>
        <taxon>Ascomycota</taxon>
        <taxon>Pezizomycotina</taxon>
        <taxon>Dothideomycetes</taxon>
        <taxon>Pleosporomycetidae</taxon>
        <taxon>Pleosporales</taxon>
        <taxon>Pleosporineae</taxon>
        <taxon>Phaeosphaeriaceae</taxon>
        <taxon>Paraphoma</taxon>
    </lineage>
</organism>
<protein>
    <submittedName>
        <fullName evidence="1">Uncharacterized protein</fullName>
    </submittedName>
</protein>
<proteinExistence type="predicted"/>
<accession>A0A8K0W3T7</accession>
<dbReference type="EMBL" id="JAGMVJ010000002">
    <property type="protein sequence ID" value="KAH7093783.1"/>
    <property type="molecule type" value="Genomic_DNA"/>
</dbReference>
<evidence type="ECO:0000313" key="2">
    <source>
        <dbReference type="Proteomes" id="UP000813461"/>
    </source>
</evidence>
<reference evidence="1" key="1">
    <citation type="journal article" date="2021" name="Nat. Commun.">
        <title>Genetic determinants of endophytism in the Arabidopsis root mycobiome.</title>
        <authorList>
            <person name="Mesny F."/>
            <person name="Miyauchi S."/>
            <person name="Thiergart T."/>
            <person name="Pickel B."/>
            <person name="Atanasova L."/>
            <person name="Karlsson M."/>
            <person name="Huettel B."/>
            <person name="Barry K.W."/>
            <person name="Haridas S."/>
            <person name="Chen C."/>
            <person name="Bauer D."/>
            <person name="Andreopoulos W."/>
            <person name="Pangilinan J."/>
            <person name="LaButti K."/>
            <person name="Riley R."/>
            <person name="Lipzen A."/>
            <person name="Clum A."/>
            <person name="Drula E."/>
            <person name="Henrissat B."/>
            <person name="Kohler A."/>
            <person name="Grigoriev I.V."/>
            <person name="Martin F.M."/>
            <person name="Hacquard S."/>
        </authorList>
    </citation>
    <scope>NUCLEOTIDE SEQUENCE</scope>
    <source>
        <strain evidence="1">MPI-SDFR-AT-0120</strain>
    </source>
</reference>
<name>A0A8K0W3T7_9PLEO</name>
<dbReference type="Proteomes" id="UP000813461">
    <property type="component" value="Unassembled WGS sequence"/>
</dbReference>
<sequence length="219" mass="23563">MFSNTVSRSMRSIRPGFRASTLFLRGSRAVSTLQENRHIYVHKHPIDPKSSLLSLLPTEPANQKLAIGACTTLPPTPQNFTPNPAFLPILSSVYAKHATSDPSVQSQAAVFGSPGGFNLSHPADGTGAATHQGGAGGAGHGGWIHVSDARNPPDYGRIAWPEDIIGSVEVDGDGRFTDGTGRWQDSGTYRIITREGILGLSEYMMGKLKERLTQLEREN</sequence>
<keyword evidence="2" id="KW-1185">Reference proteome</keyword>
<evidence type="ECO:0000313" key="1">
    <source>
        <dbReference type="EMBL" id="KAH7093783.1"/>
    </source>
</evidence>
<dbReference type="PANTHER" id="PTHR37331:SF1">
    <property type="entry name" value="YALI0F11671P"/>
    <property type="match status" value="1"/>
</dbReference>
<dbReference type="AlphaFoldDB" id="A0A8K0W3T7"/>